<organism evidence="11 12">
    <name type="scientific">Alloscardovia macacae</name>
    <dbReference type="NCBI Taxonomy" id="1160091"/>
    <lineage>
        <taxon>Bacteria</taxon>
        <taxon>Bacillati</taxon>
        <taxon>Actinomycetota</taxon>
        <taxon>Actinomycetes</taxon>
        <taxon>Bifidobacteriales</taxon>
        <taxon>Bifidobacteriaceae</taxon>
        <taxon>Alloscardovia</taxon>
    </lineage>
</organism>
<sequence length="510" mass="53806">MDTQTRNNLVQLSAAQMAEKFKAGEVSSRELVDAHLDVIESAEPQINAFLKVSADVAREQADAVDAKRAAGEELAPLAGVPIAIKDMIVTKGIETTAASKILEGWIPPYDATVITKLKQAGMPILGKTNLDEFAQGSSTEHSAYGNTNNPWDTERVPGGSGGGSAAAVGAFEAPLALGTDTGGSIRQPGAFTGTVGVKPTYGGVSRFGAIAMASSLDQIGPVTRTVLDSALLQETIGGHDPKDSTSIPSPAPAMVSAALEGQKRDLSGMKVGLIKELSGDGFDEGVSQRFNEAVDELKAMGAEVVEVSLPHLKYALGAYYVIMPSEVSSNLARYDGMRYGLRVMPPEGVPATAANMMAYTREAGFGDEVKRRIILGTYALSAGYYDAWYGSAQKVRTLIIADFNKAFEQVDVLVSPTAPSTAFKFGEKSADPLSMYLGDIATIPANLAGVPAISIPAGLSEDGMPVGFQFIAPQQHDEVLYKPAAALEAALEDKWNGPVWQWMTTPWLGE</sequence>
<dbReference type="NCBIfam" id="TIGR00132">
    <property type="entry name" value="gatA"/>
    <property type="match status" value="1"/>
</dbReference>
<dbReference type="PROSITE" id="PS00571">
    <property type="entry name" value="AMIDASES"/>
    <property type="match status" value="1"/>
</dbReference>
<dbReference type="GO" id="GO:0016740">
    <property type="term" value="F:transferase activity"/>
    <property type="evidence" value="ECO:0007669"/>
    <property type="project" value="UniProtKB-KW"/>
</dbReference>
<evidence type="ECO:0000313" key="12">
    <source>
        <dbReference type="Proteomes" id="UP000243540"/>
    </source>
</evidence>
<dbReference type="InterPro" id="IPR000120">
    <property type="entry name" value="Amidase"/>
</dbReference>
<name>A0A1Y2SVX6_9BIFI</name>
<dbReference type="InterPro" id="IPR023631">
    <property type="entry name" value="Amidase_dom"/>
</dbReference>
<evidence type="ECO:0000256" key="5">
    <source>
        <dbReference type="ARBA" id="ARBA00022917"/>
    </source>
</evidence>
<keyword evidence="5 8" id="KW-0648">Protein biosynthesis</keyword>
<keyword evidence="11" id="KW-0808">Transferase</keyword>
<comment type="subunit">
    <text evidence="8">Heterotrimer of A, B and C subunits.</text>
</comment>
<dbReference type="EMBL" id="NEKC01000006">
    <property type="protein sequence ID" value="OTA29443.1"/>
    <property type="molecule type" value="Genomic_DNA"/>
</dbReference>
<dbReference type="RefSeq" id="WP_086106458.1">
    <property type="nucleotide sequence ID" value="NZ_NEKB01000002.1"/>
</dbReference>
<comment type="caution">
    <text evidence="11">The sequence shown here is derived from an EMBL/GenBank/DDBJ whole genome shotgun (WGS) entry which is preliminary data.</text>
</comment>
<feature type="active site" description="Charge relay system" evidence="8">
    <location>
        <position position="85"/>
    </location>
</feature>
<comment type="catalytic activity">
    <reaction evidence="7 8">
        <text>L-glutamyl-tRNA(Gln) + L-glutamine + ATP + H2O = L-glutaminyl-tRNA(Gln) + L-glutamate + ADP + phosphate + H(+)</text>
        <dbReference type="Rhea" id="RHEA:17521"/>
        <dbReference type="Rhea" id="RHEA-COMP:9681"/>
        <dbReference type="Rhea" id="RHEA-COMP:9684"/>
        <dbReference type="ChEBI" id="CHEBI:15377"/>
        <dbReference type="ChEBI" id="CHEBI:15378"/>
        <dbReference type="ChEBI" id="CHEBI:29985"/>
        <dbReference type="ChEBI" id="CHEBI:30616"/>
        <dbReference type="ChEBI" id="CHEBI:43474"/>
        <dbReference type="ChEBI" id="CHEBI:58359"/>
        <dbReference type="ChEBI" id="CHEBI:78520"/>
        <dbReference type="ChEBI" id="CHEBI:78521"/>
        <dbReference type="ChEBI" id="CHEBI:456216"/>
        <dbReference type="EC" id="6.3.5.7"/>
    </reaction>
</comment>
<evidence type="ECO:0000256" key="2">
    <source>
        <dbReference type="ARBA" id="ARBA00022598"/>
    </source>
</evidence>
<dbReference type="OrthoDB" id="9811471at2"/>
<dbReference type="PANTHER" id="PTHR11895">
    <property type="entry name" value="TRANSAMIDASE"/>
    <property type="match status" value="1"/>
</dbReference>
<dbReference type="GO" id="GO:0050567">
    <property type="term" value="F:glutaminyl-tRNA synthase (glutamine-hydrolyzing) activity"/>
    <property type="evidence" value="ECO:0007669"/>
    <property type="project" value="UniProtKB-UniRule"/>
</dbReference>
<evidence type="ECO:0000256" key="7">
    <source>
        <dbReference type="ARBA" id="ARBA00047407"/>
    </source>
</evidence>
<dbReference type="GO" id="GO:0030956">
    <property type="term" value="C:glutamyl-tRNA(Gln) amidotransferase complex"/>
    <property type="evidence" value="ECO:0007669"/>
    <property type="project" value="InterPro"/>
</dbReference>
<dbReference type="InterPro" id="IPR004412">
    <property type="entry name" value="GatA"/>
</dbReference>
<keyword evidence="2 8" id="KW-0436">Ligase</keyword>
<feature type="domain" description="Amidase" evidence="10">
    <location>
        <begin position="30"/>
        <end position="479"/>
    </location>
</feature>
<dbReference type="SUPFAM" id="SSF75304">
    <property type="entry name" value="Amidase signature (AS) enzymes"/>
    <property type="match status" value="1"/>
</dbReference>
<evidence type="ECO:0000256" key="1">
    <source>
        <dbReference type="ARBA" id="ARBA00008069"/>
    </source>
</evidence>
<reference evidence="11 12" key="1">
    <citation type="submission" date="2017-04" db="EMBL/GenBank/DDBJ databases">
        <title>Draft genome sequences of Alloscardovia macacae UMA81211 and UMA81212 isolated from the feces of a rhesus macaque (Macaca mulatta).</title>
        <authorList>
            <person name="Albert K."/>
            <person name="Sela D.A."/>
        </authorList>
    </citation>
    <scope>NUCLEOTIDE SEQUENCE [LARGE SCALE GENOMIC DNA]</scope>
    <source>
        <strain evidence="11 12">UMA81212</strain>
    </source>
</reference>
<dbReference type="Pfam" id="PF01425">
    <property type="entry name" value="Amidase"/>
    <property type="match status" value="1"/>
</dbReference>
<dbReference type="GO" id="GO:0005524">
    <property type="term" value="F:ATP binding"/>
    <property type="evidence" value="ECO:0007669"/>
    <property type="project" value="UniProtKB-KW"/>
</dbReference>
<keyword evidence="4 8" id="KW-0067">ATP-binding</keyword>
<keyword evidence="3 8" id="KW-0547">Nucleotide-binding</keyword>
<evidence type="ECO:0000256" key="3">
    <source>
        <dbReference type="ARBA" id="ARBA00022741"/>
    </source>
</evidence>
<dbReference type="InterPro" id="IPR036928">
    <property type="entry name" value="AS_sf"/>
</dbReference>
<evidence type="ECO:0000256" key="9">
    <source>
        <dbReference type="SAM" id="MobiDB-lite"/>
    </source>
</evidence>
<feature type="compositionally biased region" description="Polar residues" evidence="9">
    <location>
        <begin position="138"/>
        <end position="151"/>
    </location>
</feature>
<dbReference type="Gene3D" id="3.90.1300.10">
    <property type="entry name" value="Amidase signature (AS) domain"/>
    <property type="match status" value="1"/>
</dbReference>
<dbReference type="GO" id="GO:0006412">
    <property type="term" value="P:translation"/>
    <property type="evidence" value="ECO:0007669"/>
    <property type="project" value="UniProtKB-UniRule"/>
</dbReference>
<dbReference type="HAMAP" id="MF_00120">
    <property type="entry name" value="GatA"/>
    <property type="match status" value="1"/>
</dbReference>
<proteinExistence type="inferred from homology"/>
<evidence type="ECO:0000313" key="11">
    <source>
        <dbReference type="EMBL" id="OTA29443.1"/>
    </source>
</evidence>
<dbReference type="Proteomes" id="UP000243540">
    <property type="component" value="Unassembled WGS sequence"/>
</dbReference>
<gene>
    <name evidence="8" type="primary">gatA</name>
    <name evidence="11" type="ORF">B9T39_03580</name>
</gene>
<dbReference type="STRING" id="1160091.B9T39_03580"/>
<evidence type="ECO:0000259" key="10">
    <source>
        <dbReference type="Pfam" id="PF01425"/>
    </source>
</evidence>
<feature type="active site" description="Charge relay system" evidence="8">
    <location>
        <position position="160"/>
    </location>
</feature>
<evidence type="ECO:0000256" key="8">
    <source>
        <dbReference type="HAMAP-Rule" id="MF_00120"/>
    </source>
</evidence>
<comment type="similarity">
    <text evidence="1 8">Belongs to the amidase family. GatA subfamily.</text>
</comment>
<evidence type="ECO:0000256" key="4">
    <source>
        <dbReference type="ARBA" id="ARBA00022840"/>
    </source>
</evidence>
<feature type="region of interest" description="Disordered" evidence="9">
    <location>
        <begin position="138"/>
        <end position="164"/>
    </location>
</feature>
<dbReference type="AlphaFoldDB" id="A0A1Y2SVX6"/>
<comment type="function">
    <text evidence="6 8">Allows the formation of correctly charged Gln-tRNA(Gln) through the transamidation of misacylated Glu-tRNA(Gln) in organisms which lack glutaminyl-tRNA synthetase. The reaction takes place in the presence of glutamine and ATP through an activated gamma-phospho-Glu-tRNA(Gln).</text>
</comment>
<protein>
    <recommendedName>
        <fullName evidence="8">Glutamyl-tRNA(Gln) amidotransferase subunit A</fullName>
        <shortName evidence="8">Glu-ADT subunit A</shortName>
        <ecNumber evidence="8">6.3.5.7</ecNumber>
    </recommendedName>
</protein>
<accession>A0A1Y2SVX6</accession>
<feature type="active site" description="Acyl-ester intermediate" evidence="8">
    <location>
        <position position="184"/>
    </location>
</feature>
<evidence type="ECO:0000256" key="6">
    <source>
        <dbReference type="ARBA" id="ARBA00025295"/>
    </source>
</evidence>
<dbReference type="EC" id="6.3.5.7" evidence="8"/>
<dbReference type="PANTHER" id="PTHR11895:SF151">
    <property type="entry name" value="GLUTAMYL-TRNA(GLN) AMIDOTRANSFERASE SUBUNIT A"/>
    <property type="match status" value="1"/>
</dbReference>
<dbReference type="InterPro" id="IPR020556">
    <property type="entry name" value="Amidase_CS"/>
</dbReference>